<evidence type="ECO:0000256" key="3">
    <source>
        <dbReference type="ARBA" id="ARBA00022603"/>
    </source>
</evidence>
<dbReference type="SUPFAM" id="SSF53335">
    <property type="entry name" value="S-adenosyl-L-methionine-dependent methyltransferases"/>
    <property type="match status" value="1"/>
</dbReference>
<comment type="similarity">
    <text evidence="1 8">Belongs to the N(4)/N(6)-methyltransferase family.</text>
</comment>
<proteinExistence type="inferred from homology"/>
<dbReference type="Gene3D" id="3.40.50.150">
    <property type="entry name" value="Vaccinia Virus protein VP39"/>
    <property type="match status" value="1"/>
</dbReference>
<dbReference type="AlphaFoldDB" id="A0A9D1KE58"/>
<dbReference type="GO" id="GO:0009007">
    <property type="term" value="F:site-specific DNA-methyltransferase (adenine-specific) activity"/>
    <property type="evidence" value="ECO:0007669"/>
    <property type="project" value="UniProtKB-UniRule"/>
</dbReference>
<reference evidence="9" key="1">
    <citation type="submission" date="2020-10" db="EMBL/GenBank/DDBJ databases">
        <authorList>
            <person name="Gilroy R."/>
        </authorList>
    </citation>
    <scope>NUCLEOTIDE SEQUENCE</scope>
    <source>
        <strain evidence="9">21143</strain>
    </source>
</reference>
<evidence type="ECO:0000256" key="5">
    <source>
        <dbReference type="ARBA" id="ARBA00022691"/>
    </source>
</evidence>
<feature type="binding site" evidence="7">
    <location>
        <position position="13"/>
    </location>
    <ligand>
        <name>S-adenosyl-L-methionine</name>
        <dbReference type="ChEBI" id="CHEBI:59789"/>
    </ligand>
</feature>
<evidence type="ECO:0000256" key="1">
    <source>
        <dbReference type="ARBA" id="ARBA00006594"/>
    </source>
</evidence>
<dbReference type="InterPro" id="IPR002052">
    <property type="entry name" value="DNA_methylase_N6_adenine_CS"/>
</dbReference>
<dbReference type="GO" id="GO:0043565">
    <property type="term" value="F:sequence-specific DNA binding"/>
    <property type="evidence" value="ECO:0007669"/>
    <property type="project" value="TreeGrafter"/>
</dbReference>
<evidence type="ECO:0000256" key="7">
    <source>
        <dbReference type="PIRSR" id="PIRSR000398-1"/>
    </source>
</evidence>
<accession>A0A9D1KE58</accession>
<dbReference type="Proteomes" id="UP000886722">
    <property type="component" value="Unassembled WGS sequence"/>
</dbReference>
<evidence type="ECO:0000256" key="4">
    <source>
        <dbReference type="ARBA" id="ARBA00022679"/>
    </source>
</evidence>
<dbReference type="InterPro" id="IPR029063">
    <property type="entry name" value="SAM-dependent_MTases_sf"/>
</dbReference>
<evidence type="ECO:0000313" key="10">
    <source>
        <dbReference type="Proteomes" id="UP000886722"/>
    </source>
</evidence>
<dbReference type="PANTHER" id="PTHR30481:SF3">
    <property type="entry name" value="DNA ADENINE METHYLASE"/>
    <property type="match status" value="1"/>
</dbReference>
<reference evidence="9" key="2">
    <citation type="journal article" date="2021" name="PeerJ">
        <title>Extensive microbial diversity within the chicken gut microbiome revealed by metagenomics and culture.</title>
        <authorList>
            <person name="Gilroy R."/>
            <person name="Ravi A."/>
            <person name="Getino M."/>
            <person name="Pursley I."/>
            <person name="Horton D.L."/>
            <person name="Alikhan N.F."/>
            <person name="Baker D."/>
            <person name="Gharbi K."/>
            <person name="Hall N."/>
            <person name="Watson M."/>
            <person name="Adriaenssens E.M."/>
            <person name="Foster-Nyarko E."/>
            <person name="Jarju S."/>
            <person name="Secka A."/>
            <person name="Antonio M."/>
            <person name="Oren A."/>
            <person name="Chaudhuri R.R."/>
            <person name="La Ragione R."/>
            <person name="Hildebrand F."/>
            <person name="Pallen M.J."/>
        </authorList>
    </citation>
    <scope>NUCLEOTIDE SEQUENCE</scope>
    <source>
        <strain evidence="9">21143</strain>
    </source>
</reference>
<name>A0A9D1KE58_9BACT</name>
<sequence>MTGENIVKPCLRWAGGKNWLIKYLPQIIGDIAFDNYHEPFLGGASVFLSIKPSQQAFLSDLNEDLIKTYIALRDYPYDIIKVLCTYCNDKDSYYKIRSEHPQDEITRAARFIYLNQTSFNGIYRVNLKGEYNVPYGFREKEFLNEKSLLDVSNALQNAILRYGDFDLVRQNIKPNDLVFLDPPYTVSHNNNGFIKYNQKIFSLEDQIRLNSLIQYIKKIGAYYILTNAAHETIKKIFNNGDWCIELNRASLIGGINAKRGQTKEYIFTNLIK</sequence>
<dbReference type="InterPro" id="IPR023095">
    <property type="entry name" value="Ade_MeTrfase_dom_2"/>
</dbReference>
<dbReference type="NCBIfam" id="TIGR00571">
    <property type="entry name" value="dam"/>
    <property type="match status" value="1"/>
</dbReference>
<organism evidence="9 10">
    <name type="scientific">Candidatus Caccoplasma intestinavium</name>
    <dbReference type="NCBI Taxonomy" id="2840716"/>
    <lineage>
        <taxon>Bacteria</taxon>
        <taxon>Pseudomonadati</taxon>
        <taxon>Bacteroidota</taxon>
        <taxon>Bacteroidia</taxon>
        <taxon>Bacteroidales</taxon>
        <taxon>Bacteroidaceae</taxon>
        <taxon>Bacteroidaceae incertae sedis</taxon>
        <taxon>Candidatus Caccoplasma</taxon>
    </lineage>
</organism>
<feature type="binding site" evidence="7">
    <location>
        <position position="17"/>
    </location>
    <ligand>
        <name>S-adenosyl-L-methionine</name>
        <dbReference type="ChEBI" id="CHEBI:59789"/>
    </ligand>
</feature>
<dbReference type="GO" id="GO:0009307">
    <property type="term" value="P:DNA restriction-modification system"/>
    <property type="evidence" value="ECO:0007669"/>
    <property type="project" value="InterPro"/>
</dbReference>
<dbReference type="Gene3D" id="1.10.1020.10">
    <property type="entry name" value="Adenine-specific Methyltransferase, Domain 2"/>
    <property type="match status" value="1"/>
</dbReference>
<gene>
    <name evidence="9" type="ORF">IAD06_07510</name>
</gene>
<dbReference type="PIRSF" id="PIRSF000398">
    <property type="entry name" value="M_m6A_EcoRV"/>
    <property type="match status" value="1"/>
</dbReference>
<dbReference type="EC" id="2.1.1.72" evidence="2 8"/>
<dbReference type="PROSITE" id="PS00092">
    <property type="entry name" value="N6_MTASE"/>
    <property type="match status" value="1"/>
</dbReference>
<dbReference type="GO" id="GO:0006298">
    <property type="term" value="P:mismatch repair"/>
    <property type="evidence" value="ECO:0007669"/>
    <property type="project" value="TreeGrafter"/>
</dbReference>
<dbReference type="InterPro" id="IPR012263">
    <property type="entry name" value="M_m6A_EcoRV"/>
</dbReference>
<dbReference type="GO" id="GO:1904047">
    <property type="term" value="F:S-adenosyl-L-methionine binding"/>
    <property type="evidence" value="ECO:0007669"/>
    <property type="project" value="TreeGrafter"/>
</dbReference>
<dbReference type="GO" id="GO:0032259">
    <property type="term" value="P:methylation"/>
    <property type="evidence" value="ECO:0007669"/>
    <property type="project" value="UniProtKB-KW"/>
</dbReference>
<dbReference type="Pfam" id="PF02086">
    <property type="entry name" value="MethyltransfD12"/>
    <property type="match status" value="1"/>
</dbReference>
<dbReference type="InterPro" id="IPR012327">
    <property type="entry name" value="MeTrfase_D12"/>
</dbReference>
<evidence type="ECO:0000256" key="2">
    <source>
        <dbReference type="ARBA" id="ARBA00011900"/>
    </source>
</evidence>
<comment type="catalytic activity">
    <reaction evidence="6 8">
        <text>a 2'-deoxyadenosine in DNA + S-adenosyl-L-methionine = an N(6)-methyl-2'-deoxyadenosine in DNA + S-adenosyl-L-homocysteine + H(+)</text>
        <dbReference type="Rhea" id="RHEA:15197"/>
        <dbReference type="Rhea" id="RHEA-COMP:12418"/>
        <dbReference type="Rhea" id="RHEA-COMP:12419"/>
        <dbReference type="ChEBI" id="CHEBI:15378"/>
        <dbReference type="ChEBI" id="CHEBI:57856"/>
        <dbReference type="ChEBI" id="CHEBI:59789"/>
        <dbReference type="ChEBI" id="CHEBI:90615"/>
        <dbReference type="ChEBI" id="CHEBI:90616"/>
        <dbReference type="EC" id="2.1.1.72"/>
    </reaction>
</comment>
<protein>
    <recommendedName>
        <fullName evidence="2 8">Site-specific DNA-methyltransferase (adenine-specific)</fullName>
        <ecNumber evidence="2 8">2.1.1.72</ecNumber>
    </recommendedName>
</protein>
<evidence type="ECO:0000313" key="9">
    <source>
        <dbReference type="EMBL" id="HIT39866.1"/>
    </source>
</evidence>
<dbReference type="PANTHER" id="PTHR30481">
    <property type="entry name" value="DNA ADENINE METHYLASE"/>
    <property type="match status" value="1"/>
</dbReference>
<comment type="caution">
    <text evidence="9">The sequence shown here is derived from an EMBL/GenBank/DDBJ whole genome shotgun (WGS) entry which is preliminary data.</text>
</comment>
<keyword evidence="5 8" id="KW-0949">S-adenosyl-L-methionine</keyword>
<keyword evidence="4 8" id="KW-0808">Transferase</keyword>
<dbReference type="PRINTS" id="PR00505">
    <property type="entry name" value="D12N6MTFRASE"/>
</dbReference>
<evidence type="ECO:0000256" key="8">
    <source>
        <dbReference type="RuleBase" id="RU361257"/>
    </source>
</evidence>
<feature type="binding site" evidence="7">
    <location>
        <position position="60"/>
    </location>
    <ligand>
        <name>S-adenosyl-L-methionine</name>
        <dbReference type="ChEBI" id="CHEBI:59789"/>
    </ligand>
</feature>
<evidence type="ECO:0000256" key="6">
    <source>
        <dbReference type="ARBA" id="ARBA00047942"/>
    </source>
</evidence>
<dbReference type="EMBL" id="DVKT01000057">
    <property type="protein sequence ID" value="HIT39866.1"/>
    <property type="molecule type" value="Genomic_DNA"/>
</dbReference>
<keyword evidence="3 8" id="KW-0489">Methyltransferase</keyword>
<feature type="binding site" evidence="7">
    <location>
        <position position="181"/>
    </location>
    <ligand>
        <name>S-adenosyl-L-methionine</name>
        <dbReference type="ChEBI" id="CHEBI:59789"/>
    </ligand>
</feature>